<evidence type="ECO:0000256" key="1">
    <source>
        <dbReference type="SAM" id="MobiDB-lite"/>
    </source>
</evidence>
<dbReference type="AlphaFoldDB" id="A0A4Z2HI51"/>
<dbReference type="Proteomes" id="UP000314294">
    <property type="component" value="Unassembled WGS sequence"/>
</dbReference>
<reference evidence="2 3" key="1">
    <citation type="submission" date="2019-03" db="EMBL/GenBank/DDBJ databases">
        <title>First draft genome of Liparis tanakae, snailfish: a comprehensive survey of snailfish specific genes.</title>
        <authorList>
            <person name="Kim W."/>
            <person name="Song I."/>
            <person name="Jeong J.-H."/>
            <person name="Kim D."/>
            <person name="Kim S."/>
            <person name="Ryu S."/>
            <person name="Song J.Y."/>
            <person name="Lee S.K."/>
        </authorList>
    </citation>
    <scope>NUCLEOTIDE SEQUENCE [LARGE SCALE GENOMIC DNA]</scope>
    <source>
        <tissue evidence="2">Muscle</tissue>
    </source>
</reference>
<proteinExistence type="predicted"/>
<gene>
    <name evidence="2" type="ORF">EYF80_024560</name>
</gene>
<comment type="caution">
    <text evidence="2">The sequence shown here is derived from an EMBL/GenBank/DDBJ whole genome shotgun (WGS) entry which is preliminary data.</text>
</comment>
<protein>
    <submittedName>
        <fullName evidence="2">Uncharacterized protein</fullName>
    </submittedName>
</protein>
<keyword evidence="3" id="KW-1185">Reference proteome</keyword>
<name>A0A4Z2HI51_9TELE</name>
<accession>A0A4Z2HI51</accession>
<feature type="region of interest" description="Disordered" evidence="1">
    <location>
        <begin position="1"/>
        <end position="61"/>
    </location>
</feature>
<evidence type="ECO:0000313" key="2">
    <source>
        <dbReference type="EMBL" id="TNN65271.1"/>
    </source>
</evidence>
<organism evidence="2 3">
    <name type="scientific">Liparis tanakae</name>
    <name type="common">Tanaka's snailfish</name>
    <dbReference type="NCBI Taxonomy" id="230148"/>
    <lineage>
        <taxon>Eukaryota</taxon>
        <taxon>Metazoa</taxon>
        <taxon>Chordata</taxon>
        <taxon>Craniata</taxon>
        <taxon>Vertebrata</taxon>
        <taxon>Euteleostomi</taxon>
        <taxon>Actinopterygii</taxon>
        <taxon>Neopterygii</taxon>
        <taxon>Teleostei</taxon>
        <taxon>Neoteleostei</taxon>
        <taxon>Acanthomorphata</taxon>
        <taxon>Eupercaria</taxon>
        <taxon>Perciformes</taxon>
        <taxon>Cottioidei</taxon>
        <taxon>Cottales</taxon>
        <taxon>Liparidae</taxon>
        <taxon>Liparis</taxon>
    </lineage>
</organism>
<feature type="compositionally biased region" description="Basic and acidic residues" evidence="1">
    <location>
        <begin position="27"/>
        <end position="36"/>
    </location>
</feature>
<dbReference type="EMBL" id="SRLO01000238">
    <property type="protein sequence ID" value="TNN65271.1"/>
    <property type="molecule type" value="Genomic_DNA"/>
</dbReference>
<feature type="compositionally biased region" description="Pro residues" evidence="1">
    <location>
        <begin position="1"/>
        <end position="12"/>
    </location>
</feature>
<sequence>MIDGRPPPPPPSQKDISSAPPLITVNLRDRRAHSDTNKPPQAFPSAAGNTIDATHPGPDQI</sequence>
<evidence type="ECO:0000313" key="3">
    <source>
        <dbReference type="Proteomes" id="UP000314294"/>
    </source>
</evidence>